<dbReference type="AlphaFoldDB" id="A0A8H5FSJ2"/>
<name>A0A8H5FSJ2_9AGAR</name>
<evidence type="ECO:0000259" key="1">
    <source>
        <dbReference type="Pfam" id="PF12697"/>
    </source>
</evidence>
<dbReference type="EMBL" id="JAACJM010000088">
    <property type="protein sequence ID" value="KAF5348070.1"/>
    <property type="molecule type" value="Genomic_DNA"/>
</dbReference>
<evidence type="ECO:0000313" key="2">
    <source>
        <dbReference type="EMBL" id="KAF5348070.1"/>
    </source>
</evidence>
<dbReference type="Proteomes" id="UP000559256">
    <property type="component" value="Unassembled WGS sequence"/>
</dbReference>
<dbReference type="InterPro" id="IPR029058">
    <property type="entry name" value="AB_hydrolase_fold"/>
</dbReference>
<proteinExistence type="predicted"/>
<protein>
    <recommendedName>
        <fullName evidence="1">AB hydrolase-1 domain-containing protein</fullName>
    </recommendedName>
</protein>
<evidence type="ECO:0000313" key="3">
    <source>
        <dbReference type="Proteomes" id="UP000559256"/>
    </source>
</evidence>
<organism evidence="2 3">
    <name type="scientific">Tetrapyrgos nigripes</name>
    <dbReference type="NCBI Taxonomy" id="182062"/>
    <lineage>
        <taxon>Eukaryota</taxon>
        <taxon>Fungi</taxon>
        <taxon>Dikarya</taxon>
        <taxon>Basidiomycota</taxon>
        <taxon>Agaricomycotina</taxon>
        <taxon>Agaricomycetes</taxon>
        <taxon>Agaricomycetidae</taxon>
        <taxon>Agaricales</taxon>
        <taxon>Marasmiineae</taxon>
        <taxon>Marasmiaceae</taxon>
        <taxon>Tetrapyrgos</taxon>
    </lineage>
</organism>
<dbReference type="Pfam" id="PF12697">
    <property type="entry name" value="Abhydrolase_6"/>
    <property type="match status" value="1"/>
</dbReference>
<keyword evidence="3" id="KW-1185">Reference proteome</keyword>
<dbReference type="Gene3D" id="3.40.50.1820">
    <property type="entry name" value="alpha/beta hydrolase"/>
    <property type="match status" value="1"/>
</dbReference>
<accession>A0A8H5FSJ2</accession>
<reference evidence="2 3" key="1">
    <citation type="journal article" date="2020" name="ISME J.">
        <title>Uncovering the hidden diversity of litter-decomposition mechanisms in mushroom-forming fungi.</title>
        <authorList>
            <person name="Floudas D."/>
            <person name="Bentzer J."/>
            <person name="Ahren D."/>
            <person name="Johansson T."/>
            <person name="Persson P."/>
            <person name="Tunlid A."/>
        </authorList>
    </citation>
    <scope>NUCLEOTIDE SEQUENCE [LARGE SCALE GENOMIC DNA]</scope>
    <source>
        <strain evidence="2 3">CBS 291.85</strain>
    </source>
</reference>
<sequence>MASFHSRPSTIPPPPPTLQYAYPGTSDILSSCYPHPISSEQFLPRLPTPQREPIWVNDGRIPYILTTHIIPAAYWREDPDVKLPRTPSVDERLSKEERKQLTQLGEERFRKLRTEADEEIACLSGKIGPRGQTKIMWICLNRYVRTSPVEGGNTLFFAHANGFPKETWEPTLLSFLSSSQTQSQVREIWTWDAANHGDSALLNEGKLDALFTGRNAVRDFLTFLLYYIPDPSHPIVERLPTHLPRLPVKETARRLQQGFSNGIIGVGHSFGGTVCTVSAMCAPSLFQSLILIDPVICYPDIKFPQRRNVLVLGALARQSVWKDRDTARQDFLRSPFFQAFDSKVLDLYVERGLYDAQREGDDSAGTVVRLKMPPVQEANVFINAPSGSAEAWVRLWRGELPEKVALRWIVPGESPNVLMDFMSTSDGVTPTQARVWLRPSNSSNVRMNGAGHLIPQERPVELGIELQQTLRSLGDGIQRSVAKL</sequence>
<dbReference type="OrthoDB" id="94039at2759"/>
<comment type="caution">
    <text evidence="2">The sequence shown here is derived from an EMBL/GenBank/DDBJ whole genome shotgun (WGS) entry which is preliminary data.</text>
</comment>
<feature type="domain" description="AB hydrolase-1" evidence="1">
    <location>
        <begin position="155"/>
        <end position="461"/>
    </location>
</feature>
<gene>
    <name evidence="2" type="ORF">D9758_010022</name>
</gene>
<dbReference type="SUPFAM" id="SSF53474">
    <property type="entry name" value="alpha/beta-Hydrolases"/>
    <property type="match status" value="1"/>
</dbReference>
<dbReference type="InterPro" id="IPR000073">
    <property type="entry name" value="AB_hydrolase_1"/>
</dbReference>